<evidence type="ECO:0000256" key="1">
    <source>
        <dbReference type="SAM" id="MobiDB-lite"/>
    </source>
</evidence>
<reference evidence="2 3" key="1">
    <citation type="submission" date="2007-03" db="EMBL/GenBank/DDBJ databases">
        <authorList>
            <person name="Stal L."/>
            <person name="Ferriera S."/>
            <person name="Johnson J."/>
            <person name="Kravitz S."/>
            <person name="Beeson K."/>
            <person name="Sutton G."/>
            <person name="Rogers Y.-H."/>
            <person name="Friedman R."/>
            <person name="Frazier M."/>
            <person name="Venter J.C."/>
        </authorList>
    </citation>
    <scope>NUCLEOTIDE SEQUENCE [LARGE SCALE GENOMIC DNA]</scope>
    <source>
        <strain evidence="2 3">CCY0110</strain>
    </source>
</reference>
<name>A3IJQ9_9CHRO</name>
<organism evidence="2 3">
    <name type="scientific">Crocosphaera chwakensis CCY0110</name>
    <dbReference type="NCBI Taxonomy" id="391612"/>
    <lineage>
        <taxon>Bacteria</taxon>
        <taxon>Bacillati</taxon>
        <taxon>Cyanobacteriota</taxon>
        <taxon>Cyanophyceae</taxon>
        <taxon>Oscillatoriophycideae</taxon>
        <taxon>Chroococcales</taxon>
        <taxon>Aphanothecaceae</taxon>
        <taxon>Crocosphaera</taxon>
        <taxon>Crocosphaera chwakensis</taxon>
    </lineage>
</organism>
<dbReference type="EMBL" id="AAXW01000002">
    <property type="protein sequence ID" value="EAZ94041.1"/>
    <property type="molecule type" value="Genomic_DNA"/>
</dbReference>
<proteinExistence type="predicted"/>
<feature type="region of interest" description="Disordered" evidence="1">
    <location>
        <begin position="1"/>
        <end position="22"/>
    </location>
</feature>
<evidence type="ECO:0000313" key="2">
    <source>
        <dbReference type="EMBL" id="EAZ94041.1"/>
    </source>
</evidence>
<keyword evidence="3" id="KW-1185">Reference proteome</keyword>
<dbReference type="Proteomes" id="UP000003781">
    <property type="component" value="Unassembled WGS sequence"/>
</dbReference>
<protein>
    <submittedName>
        <fullName evidence="2">Uncharacterized protein</fullName>
    </submittedName>
</protein>
<sequence length="22" mass="2592">MIDGNRPNRNRRCFNNSRTNGV</sequence>
<dbReference type="AlphaFoldDB" id="A3IJQ9"/>
<accession>A3IJQ9</accession>
<gene>
    <name evidence="2" type="ORF">CY0110_19637</name>
</gene>
<feature type="compositionally biased region" description="Low complexity" evidence="1">
    <location>
        <begin position="13"/>
        <end position="22"/>
    </location>
</feature>
<evidence type="ECO:0000313" key="3">
    <source>
        <dbReference type="Proteomes" id="UP000003781"/>
    </source>
</evidence>
<comment type="caution">
    <text evidence="2">The sequence shown here is derived from an EMBL/GenBank/DDBJ whole genome shotgun (WGS) entry which is preliminary data.</text>
</comment>